<keyword evidence="2 5" id="KW-0690">Ribosome biogenesis</keyword>
<sequence>MKKPMTILAFDYGTRRVGVAVGNTETKASQALKIIAAPNADGLFREIESLLKEWQPDQVVVGLPTHPDGAEHEMTIKARRFGNQIQGRFNLPVAWVDERYTSAVLEADPQMYDNLDAHSAALILEQYFAEYL</sequence>
<dbReference type="InterPro" id="IPR006641">
    <property type="entry name" value="YqgF/RNaseH-like_dom"/>
</dbReference>
<dbReference type="NCBIfam" id="TIGR00250">
    <property type="entry name" value="RNAse_H_YqgF"/>
    <property type="match status" value="1"/>
</dbReference>
<dbReference type="HAMAP" id="MF_00651">
    <property type="entry name" value="Nuclease_YqgF"/>
    <property type="match status" value="1"/>
</dbReference>
<dbReference type="SUPFAM" id="SSF53098">
    <property type="entry name" value="Ribonuclease H-like"/>
    <property type="match status" value="1"/>
</dbReference>
<comment type="function">
    <text evidence="5">Could be a nuclease involved in processing of the 5'-end of pre-16S rRNA.</text>
</comment>
<dbReference type="SMART" id="SM00732">
    <property type="entry name" value="YqgFc"/>
    <property type="match status" value="1"/>
</dbReference>
<evidence type="ECO:0000313" key="7">
    <source>
        <dbReference type="EMBL" id="OWS70310.1"/>
    </source>
</evidence>
<evidence type="ECO:0000259" key="6">
    <source>
        <dbReference type="SMART" id="SM00732"/>
    </source>
</evidence>
<keyword evidence="8" id="KW-1185">Reference proteome</keyword>
<evidence type="ECO:0000256" key="2">
    <source>
        <dbReference type="ARBA" id="ARBA00022517"/>
    </source>
</evidence>
<dbReference type="EC" id="3.1.-.-" evidence="5"/>
<protein>
    <recommendedName>
        <fullName evidence="5">Putative pre-16S rRNA nuclease</fullName>
        <ecNumber evidence="5">3.1.-.-</ecNumber>
    </recommendedName>
</protein>
<proteinExistence type="inferred from homology"/>
<feature type="domain" description="YqgF/RNase H-like" evidence="6">
    <location>
        <begin position="5"/>
        <end position="105"/>
    </location>
</feature>
<comment type="caution">
    <text evidence="7">The sequence shown here is derived from an EMBL/GenBank/DDBJ whole genome shotgun (WGS) entry which is preliminary data.</text>
</comment>
<dbReference type="GO" id="GO:0000967">
    <property type="term" value="P:rRNA 5'-end processing"/>
    <property type="evidence" value="ECO:0007669"/>
    <property type="project" value="UniProtKB-UniRule"/>
</dbReference>
<dbReference type="GO" id="GO:0004518">
    <property type="term" value="F:nuclease activity"/>
    <property type="evidence" value="ECO:0007669"/>
    <property type="project" value="UniProtKB-KW"/>
</dbReference>
<dbReference type="InterPro" id="IPR037027">
    <property type="entry name" value="YqgF/RNaseH-like_dom_sf"/>
</dbReference>
<dbReference type="Gene3D" id="3.30.420.140">
    <property type="entry name" value="YqgF/RNase H-like domain"/>
    <property type="match status" value="1"/>
</dbReference>
<keyword evidence="4 5" id="KW-0378">Hydrolase</keyword>
<dbReference type="PANTHER" id="PTHR33317:SF4">
    <property type="entry name" value="POLYNUCLEOTIDYL TRANSFERASE, RIBONUCLEASE H-LIKE SUPERFAMILY PROTEIN"/>
    <property type="match status" value="1"/>
</dbReference>
<comment type="subcellular location">
    <subcellularLocation>
        <location evidence="5">Cytoplasm</location>
    </subcellularLocation>
</comment>
<evidence type="ECO:0000256" key="5">
    <source>
        <dbReference type="HAMAP-Rule" id="MF_00651"/>
    </source>
</evidence>
<dbReference type="InterPro" id="IPR012337">
    <property type="entry name" value="RNaseH-like_sf"/>
</dbReference>
<gene>
    <name evidence="7" type="ORF">CBI31_07785</name>
</gene>
<evidence type="ECO:0000256" key="1">
    <source>
        <dbReference type="ARBA" id="ARBA00022490"/>
    </source>
</evidence>
<dbReference type="GO" id="GO:0005829">
    <property type="term" value="C:cytosol"/>
    <property type="evidence" value="ECO:0007669"/>
    <property type="project" value="TreeGrafter"/>
</dbReference>
<evidence type="ECO:0000256" key="3">
    <source>
        <dbReference type="ARBA" id="ARBA00022722"/>
    </source>
</evidence>
<dbReference type="EMBL" id="NGUP01000003">
    <property type="protein sequence ID" value="OWS70310.1"/>
    <property type="molecule type" value="Genomic_DNA"/>
</dbReference>
<dbReference type="InterPro" id="IPR005227">
    <property type="entry name" value="YqgF"/>
</dbReference>
<name>A0A254PUR6_9BURK</name>
<evidence type="ECO:0000256" key="4">
    <source>
        <dbReference type="ARBA" id="ARBA00022801"/>
    </source>
</evidence>
<organism evidence="7 8">
    <name type="scientific">Polynucleobacter campilacus</name>
    <dbReference type="NCBI Taxonomy" id="1743163"/>
    <lineage>
        <taxon>Bacteria</taxon>
        <taxon>Pseudomonadati</taxon>
        <taxon>Pseudomonadota</taxon>
        <taxon>Betaproteobacteria</taxon>
        <taxon>Burkholderiales</taxon>
        <taxon>Burkholderiaceae</taxon>
        <taxon>Polynucleobacter</taxon>
    </lineage>
</organism>
<dbReference type="Pfam" id="PF03652">
    <property type="entry name" value="RuvX"/>
    <property type="match status" value="1"/>
</dbReference>
<dbReference type="AlphaFoldDB" id="A0A254PUR6"/>
<keyword evidence="3 5" id="KW-0540">Nuclease</keyword>
<dbReference type="GO" id="GO:0016788">
    <property type="term" value="F:hydrolase activity, acting on ester bonds"/>
    <property type="evidence" value="ECO:0007669"/>
    <property type="project" value="UniProtKB-UniRule"/>
</dbReference>
<dbReference type="Proteomes" id="UP000197528">
    <property type="component" value="Unassembled WGS sequence"/>
</dbReference>
<dbReference type="CDD" id="cd16964">
    <property type="entry name" value="YqgF"/>
    <property type="match status" value="1"/>
</dbReference>
<accession>A0A254PUR6</accession>
<evidence type="ECO:0000313" key="8">
    <source>
        <dbReference type="Proteomes" id="UP000197528"/>
    </source>
</evidence>
<dbReference type="PANTHER" id="PTHR33317">
    <property type="entry name" value="POLYNUCLEOTIDYL TRANSFERASE, RIBONUCLEASE H-LIKE SUPERFAMILY PROTEIN"/>
    <property type="match status" value="1"/>
</dbReference>
<reference evidence="7 8" key="1">
    <citation type="submission" date="2017-05" db="EMBL/GenBank/DDBJ databases">
        <title>Genome of Polynucleobacter sp. MWH-Feld-100.</title>
        <authorList>
            <person name="Hahn M.W."/>
        </authorList>
    </citation>
    <scope>NUCLEOTIDE SEQUENCE [LARGE SCALE GENOMIC DNA]</scope>
    <source>
        <strain evidence="7 8">MWH-Feld-100</strain>
    </source>
</reference>
<comment type="similarity">
    <text evidence="5">Belongs to the YqgF HJR family.</text>
</comment>
<keyword evidence="1 5" id="KW-0963">Cytoplasm</keyword>